<keyword evidence="1" id="KW-0175">Coiled coil</keyword>
<name>A0A1R2CHL7_9CILI</name>
<sequence>MDTTLNLDISWNSEEIIVGSQEPSQIQDNFTSKINEAQNMLDNLRLNYVQCTERNKILQKSNKIVIKENQRLKQRINDIQKSFDLANKSKLQSNYKPTYQNSIDLQGLSLSSIAFEKSTSDGNSLKKTCCCSKDPGSDKSSSHKACYFYNYRDPSEESRKVRPRDWCMPTPKKKLFNDIVLGSVTLFKF</sequence>
<protein>
    <submittedName>
        <fullName evidence="2">Uncharacterized protein</fullName>
    </submittedName>
</protein>
<accession>A0A1R2CHL7</accession>
<gene>
    <name evidence="2" type="ORF">SteCoe_9563</name>
</gene>
<evidence type="ECO:0000313" key="3">
    <source>
        <dbReference type="Proteomes" id="UP000187209"/>
    </source>
</evidence>
<evidence type="ECO:0000256" key="1">
    <source>
        <dbReference type="SAM" id="Coils"/>
    </source>
</evidence>
<evidence type="ECO:0000313" key="2">
    <source>
        <dbReference type="EMBL" id="OMJ88522.1"/>
    </source>
</evidence>
<dbReference type="AlphaFoldDB" id="A0A1R2CHL7"/>
<proteinExistence type="predicted"/>
<dbReference type="Proteomes" id="UP000187209">
    <property type="component" value="Unassembled WGS sequence"/>
</dbReference>
<feature type="coiled-coil region" evidence="1">
    <location>
        <begin position="27"/>
        <end position="82"/>
    </location>
</feature>
<organism evidence="2 3">
    <name type="scientific">Stentor coeruleus</name>
    <dbReference type="NCBI Taxonomy" id="5963"/>
    <lineage>
        <taxon>Eukaryota</taxon>
        <taxon>Sar</taxon>
        <taxon>Alveolata</taxon>
        <taxon>Ciliophora</taxon>
        <taxon>Postciliodesmatophora</taxon>
        <taxon>Heterotrichea</taxon>
        <taxon>Heterotrichida</taxon>
        <taxon>Stentoridae</taxon>
        <taxon>Stentor</taxon>
    </lineage>
</organism>
<dbReference type="EMBL" id="MPUH01000149">
    <property type="protein sequence ID" value="OMJ88522.1"/>
    <property type="molecule type" value="Genomic_DNA"/>
</dbReference>
<keyword evidence="3" id="KW-1185">Reference proteome</keyword>
<reference evidence="2 3" key="1">
    <citation type="submission" date="2016-11" db="EMBL/GenBank/DDBJ databases">
        <title>The macronuclear genome of Stentor coeruleus: a giant cell with tiny introns.</title>
        <authorList>
            <person name="Slabodnick M."/>
            <person name="Ruby J.G."/>
            <person name="Reiff S.B."/>
            <person name="Swart E.C."/>
            <person name="Gosai S."/>
            <person name="Prabakaran S."/>
            <person name="Witkowska E."/>
            <person name="Larue G.E."/>
            <person name="Fisher S."/>
            <person name="Freeman R.M."/>
            <person name="Gunawardena J."/>
            <person name="Chu W."/>
            <person name="Stover N.A."/>
            <person name="Gregory B.D."/>
            <person name="Nowacki M."/>
            <person name="Derisi J."/>
            <person name="Roy S.W."/>
            <person name="Marshall W.F."/>
            <person name="Sood P."/>
        </authorList>
    </citation>
    <scope>NUCLEOTIDE SEQUENCE [LARGE SCALE GENOMIC DNA]</scope>
    <source>
        <strain evidence="2">WM001</strain>
    </source>
</reference>
<comment type="caution">
    <text evidence="2">The sequence shown here is derived from an EMBL/GenBank/DDBJ whole genome shotgun (WGS) entry which is preliminary data.</text>
</comment>